<dbReference type="InterPro" id="IPR017853">
    <property type="entry name" value="GH"/>
</dbReference>
<comment type="similarity">
    <text evidence="3">Belongs to the glycosyl hydrolase 5 (cellulase A) family.</text>
</comment>
<organism evidence="5 6">
    <name type="scientific">Reticulibacter mediterranei</name>
    <dbReference type="NCBI Taxonomy" id="2778369"/>
    <lineage>
        <taxon>Bacteria</taxon>
        <taxon>Bacillati</taxon>
        <taxon>Chloroflexota</taxon>
        <taxon>Ktedonobacteria</taxon>
        <taxon>Ktedonobacterales</taxon>
        <taxon>Reticulibacteraceae</taxon>
        <taxon>Reticulibacter</taxon>
    </lineage>
</organism>
<keyword evidence="1 3" id="KW-0378">Hydrolase</keyword>
<keyword evidence="2 3" id="KW-0326">Glycosidase</keyword>
<dbReference type="InterPro" id="IPR001547">
    <property type="entry name" value="Glyco_hydro_5"/>
</dbReference>
<evidence type="ECO:0000256" key="3">
    <source>
        <dbReference type="RuleBase" id="RU361153"/>
    </source>
</evidence>
<comment type="caution">
    <text evidence="5">The sequence shown here is derived from an EMBL/GenBank/DDBJ whole genome shotgun (WGS) entry which is preliminary data.</text>
</comment>
<sequence>MLLLVLLAIGGGAIVTLHPFGVGAQSALKPLAGQKNWQQGTSSLLFGTNDASWQWSQKHLGNAPAIAATVKSAGITVIRSPLHSDDAEARVAAIESTGAQCLGILQPEDAEQVVKMLGNRCRLYEFMNEPDNGGPSATEYAASWNKIIPGLRSINPQASFIGPVVAFPDLDYIRTFLTQAKQAGNLPDAVSFHMYPCTDTSIADCPSHFADYTKEAAKVKATVNDVLGQNLPLCITEYNFSWKPGQTPNNNPFMRQFTTQSLQAMAQAGIVMANQFDIASNAGGGALDMVDPQTGEAKPQLDAMKALIQQYSQGASTQATPTTASTTSAQITPTVIATAVPTIAPETGMVQTAMPLGVQQINCTSGQQNNGQDGCMLLVQVKGPQMVMLTWWNQNGRQVKSLNVQTSTNSIDGQDGKWTTIPVKLASSTGGGAQMFTLQKPGWVKVVVQPSTQEKKPVSGLVELYSVALANNN</sequence>
<proteinExistence type="inferred from homology"/>
<dbReference type="EMBL" id="BNJK01000001">
    <property type="protein sequence ID" value="GHO97284.1"/>
    <property type="molecule type" value="Genomic_DNA"/>
</dbReference>
<feature type="domain" description="Glycoside hydrolase family 5" evidence="4">
    <location>
        <begin position="123"/>
        <end position="273"/>
    </location>
</feature>
<dbReference type="GO" id="GO:0000272">
    <property type="term" value="P:polysaccharide catabolic process"/>
    <property type="evidence" value="ECO:0007669"/>
    <property type="project" value="InterPro"/>
</dbReference>
<protein>
    <recommendedName>
        <fullName evidence="4">Glycoside hydrolase family 5 domain-containing protein</fullName>
    </recommendedName>
</protein>
<keyword evidence="6" id="KW-1185">Reference proteome</keyword>
<evidence type="ECO:0000313" key="6">
    <source>
        <dbReference type="Proteomes" id="UP000597444"/>
    </source>
</evidence>
<gene>
    <name evidence="5" type="ORF">KSF_073320</name>
</gene>
<evidence type="ECO:0000313" key="5">
    <source>
        <dbReference type="EMBL" id="GHO97284.1"/>
    </source>
</evidence>
<reference evidence="5" key="1">
    <citation type="submission" date="2020-10" db="EMBL/GenBank/DDBJ databases">
        <title>Taxonomic study of unclassified bacteria belonging to the class Ktedonobacteria.</title>
        <authorList>
            <person name="Yabe S."/>
            <person name="Wang C.M."/>
            <person name="Zheng Y."/>
            <person name="Sakai Y."/>
            <person name="Cavaletti L."/>
            <person name="Monciardini P."/>
            <person name="Donadio S."/>
        </authorList>
    </citation>
    <scope>NUCLEOTIDE SEQUENCE</scope>
    <source>
        <strain evidence="5">ID150040</strain>
    </source>
</reference>
<evidence type="ECO:0000259" key="4">
    <source>
        <dbReference type="Pfam" id="PF00150"/>
    </source>
</evidence>
<name>A0A8J3N3M4_9CHLR</name>
<accession>A0A8J3N3M4</accession>
<dbReference type="Gene3D" id="3.20.20.80">
    <property type="entry name" value="Glycosidases"/>
    <property type="match status" value="1"/>
</dbReference>
<dbReference type="Proteomes" id="UP000597444">
    <property type="component" value="Unassembled WGS sequence"/>
</dbReference>
<evidence type="ECO:0000256" key="1">
    <source>
        <dbReference type="ARBA" id="ARBA00022801"/>
    </source>
</evidence>
<dbReference type="GO" id="GO:0004553">
    <property type="term" value="F:hydrolase activity, hydrolyzing O-glycosyl compounds"/>
    <property type="evidence" value="ECO:0007669"/>
    <property type="project" value="InterPro"/>
</dbReference>
<dbReference type="AlphaFoldDB" id="A0A8J3N3M4"/>
<evidence type="ECO:0000256" key="2">
    <source>
        <dbReference type="ARBA" id="ARBA00023295"/>
    </source>
</evidence>
<dbReference type="Pfam" id="PF00150">
    <property type="entry name" value="Cellulase"/>
    <property type="match status" value="1"/>
</dbReference>
<dbReference type="SUPFAM" id="SSF51445">
    <property type="entry name" value="(Trans)glycosidases"/>
    <property type="match status" value="1"/>
</dbReference>